<proteinExistence type="predicted"/>
<dbReference type="GO" id="GO:0006397">
    <property type="term" value="P:mRNA processing"/>
    <property type="evidence" value="ECO:0007669"/>
    <property type="project" value="InterPro"/>
</dbReference>
<dbReference type="InterPro" id="IPR032302">
    <property type="entry name" value="THOC2_N"/>
</dbReference>
<evidence type="ECO:0000256" key="1">
    <source>
        <dbReference type="SAM" id="Phobius"/>
    </source>
</evidence>
<dbReference type="GO" id="GO:0003729">
    <property type="term" value="F:mRNA binding"/>
    <property type="evidence" value="ECO:0007669"/>
    <property type="project" value="TreeGrafter"/>
</dbReference>
<dbReference type="GO" id="GO:0006406">
    <property type="term" value="P:mRNA export from nucleus"/>
    <property type="evidence" value="ECO:0007669"/>
    <property type="project" value="InterPro"/>
</dbReference>
<dbReference type="PANTHER" id="PTHR21597">
    <property type="entry name" value="THO2 PROTEIN"/>
    <property type="match status" value="1"/>
</dbReference>
<dbReference type="PANTHER" id="PTHR21597:SF0">
    <property type="entry name" value="THO COMPLEX SUBUNIT 2"/>
    <property type="match status" value="1"/>
</dbReference>
<dbReference type="Pfam" id="PF16134">
    <property type="entry name" value="THOC2_N"/>
    <property type="match status" value="2"/>
</dbReference>
<feature type="transmembrane region" description="Helical" evidence="1">
    <location>
        <begin position="164"/>
        <end position="186"/>
    </location>
</feature>
<feature type="domain" description="THO complex subunit 2 N-terminal" evidence="2">
    <location>
        <begin position="439"/>
        <end position="635"/>
    </location>
</feature>
<sequence>MVNSIQLEGKALDPGMEMENWRGNLLVESCIESLGGGNHSFRLPHPVPILRFLYELSWNLVRGELPFQKCKAALDSVEFVDKVSAVGLGSNFADIITQMAQDVGKMAGRICIGPIEEEFLWEAEMIKIKAQDLKGKEVRVNTRLLYQQTKFNLLREESEGYAKLVCMICCLVIMLCLVMLRIGVLYQVEVCKGQILLGVTPKNLGEKHSWARVKSTNDRMDAMETSHNATFGRVQVALDSLTKAVLSKCPIDNDLESEREKAFSNQFITKLKEICVTRDVAKQKKNDDEQNVNESKDSKDKVQLAMQMESLFMILILKFIAQNSYYHYCLLQSGSYLMEVTLLYQGSEDTTENTSAATIGIIKSLIGHFDLDPNRVFDIVSCSYLLLSCSSLCCPDAEIDNQRLIVGLQLFHDLQVLEYFELQPDSNVFLELIPIFPKSHASQILGFKFQYYQRIELNSHVPFGLYKLTALLVKEEFIDLDSIVLKFMLRYALVIASILCAHLLPKDDEAFEHYNTFSSKRLDEANKIGKINLAATGKDLMDDEKQGDVTVDLFAALDMEAEAVAERFSELENNQTLGLLTGFLSVDDWYHAHILFERLCPLNPVAHTQICNGLFRLIEKLVSSTYNIIRQTHIQSCGSPRIAGIYAMGVTSSSGHVSFIDLPKEFFQMLVTVGPYLYRDTLLLHKVCRVLRGYYMSALELVDSGDGAQNGELLIPGNRVPRLHLREASWRAHQKTPAQALDLPPNKGRASVTQVHTMRFTTMRVVTFRTSNPYSTIRHLMFTLFNT</sequence>
<evidence type="ECO:0000313" key="3">
    <source>
        <dbReference type="EMBL" id="KAG6737670.1"/>
    </source>
</evidence>
<feature type="domain" description="THO complex subunit 2 N-terminal" evidence="2">
    <location>
        <begin position="109"/>
        <end position="169"/>
    </location>
</feature>
<name>A0A8X7XTP6_POPTO</name>
<evidence type="ECO:0000313" key="4">
    <source>
        <dbReference type="Proteomes" id="UP000886885"/>
    </source>
</evidence>
<organism evidence="3 4">
    <name type="scientific">Populus tomentosa</name>
    <name type="common">Chinese white poplar</name>
    <dbReference type="NCBI Taxonomy" id="118781"/>
    <lineage>
        <taxon>Eukaryota</taxon>
        <taxon>Viridiplantae</taxon>
        <taxon>Streptophyta</taxon>
        <taxon>Embryophyta</taxon>
        <taxon>Tracheophyta</taxon>
        <taxon>Spermatophyta</taxon>
        <taxon>Magnoliopsida</taxon>
        <taxon>eudicotyledons</taxon>
        <taxon>Gunneridae</taxon>
        <taxon>Pentapetalae</taxon>
        <taxon>rosids</taxon>
        <taxon>fabids</taxon>
        <taxon>Malpighiales</taxon>
        <taxon>Salicaceae</taxon>
        <taxon>Saliceae</taxon>
        <taxon>Populus</taxon>
    </lineage>
</organism>
<keyword evidence="1" id="KW-0812">Transmembrane</keyword>
<keyword evidence="4" id="KW-1185">Reference proteome</keyword>
<dbReference type="Proteomes" id="UP000886885">
    <property type="component" value="Chromosome 19D"/>
</dbReference>
<dbReference type="EMBL" id="JAAWWB010000038">
    <property type="protein sequence ID" value="KAG6737670.1"/>
    <property type="molecule type" value="Genomic_DNA"/>
</dbReference>
<dbReference type="OrthoDB" id="29024at2759"/>
<evidence type="ECO:0000259" key="2">
    <source>
        <dbReference type="Pfam" id="PF16134"/>
    </source>
</evidence>
<reference evidence="3" key="1">
    <citation type="journal article" date="2020" name="bioRxiv">
        <title>Hybrid origin of Populus tomentosa Carr. identified through genome sequencing and phylogenomic analysis.</title>
        <authorList>
            <person name="An X."/>
            <person name="Gao K."/>
            <person name="Chen Z."/>
            <person name="Li J."/>
            <person name="Yang X."/>
            <person name="Yang X."/>
            <person name="Zhou J."/>
            <person name="Guo T."/>
            <person name="Zhao T."/>
            <person name="Huang S."/>
            <person name="Miao D."/>
            <person name="Khan W.U."/>
            <person name="Rao P."/>
            <person name="Ye M."/>
            <person name="Lei B."/>
            <person name="Liao W."/>
            <person name="Wang J."/>
            <person name="Ji L."/>
            <person name="Li Y."/>
            <person name="Guo B."/>
            <person name="Mustafa N.S."/>
            <person name="Li S."/>
            <person name="Yun Q."/>
            <person name="Keller S.R."/>
            <person name="Mao J."/>
            <person name="Zhang R."/>
            <person name="Strauss S.H."/>
        </authorList>
    </citation>
    <scope>NUCLEOTIDE SEQUENCE</scope>
    <source>
        <strain evidence="3">GM15</strain>
        <tissue evidence="3">Leaf</tissue>
    </source>
</reference>
<accession>A0A8X7XTP6</accession>
<keyword evidence="1" id="KW-1133">Transmembrane helix</keyword>
<gene>
    <name evidence="3" type="ORF">POTOM_059198</name>
</gene>
<protein>
    <recommendedName>
        <fullName evidence="2">THO complex subunit 2 N-terminal domain-containing protein</fullName>
    </recommendedName>
</protein>
<dbReference type="GO" id="GO:0000445">
    <property type="term" value="C:THO complex part of transcription export complex"/>
    <property type="evidence" value="ECO:0007669"/>
    <property type="project" value="TreeGrafter"/>
</dbReference>
<dbReference type="InterPro" id="IPR040007">
    <property type="entry name" value="Tho2"/>
</dbReference>
<keyword evidence="1" id="KW-0472">Membrane</keyword>
<dbReference type="AlphaFoldDB" id="A0A8X7XTP6"/>
<comment type="caution">
    <text evidence="3">The sequence shown here is derived from an EMBL/GenBank/DDBJ whole genome shotgun (WGS) entry which is preliminary data.</text>
</comment>